<name>A0A6C0AJM3_9ZZZZ</name>
<evidence type="ECO:0008006" key="2">
    <source>
        <dbReference type="Google" id="ProtNLM"/>
    </source>
</evidence>
<accession>A0A6C0AJM3</accession>
<sequence>MWEWILMFVLLAALVYMFVTRSSPPPGCKACAKRKENPDG</sequence>
<dbReference type="EMBL" id="MN740665">
    <property type="protein sequence ID" value="QHS79994.1"/>
    <property type="molecule type" value="Genomic_DNA"/>
</dbReference>
<proteinExistence type="predicted"/>
<evidence type="ECO:0000313" key="1">
    <source>
        <dbReference type="EMBL" id="QHS79994.1"/>
    </source>
</evidence>
<dbReference type="AlphaFoldDB" id="A0A6C0AJM3"/>
<reference evidence="1" key="1">
    <citation type="journal article" date="2020" name="Nature">
        <title>Giant virus diversity and host interactions through global metagenomics.</title>
        <authorList>
            <person name="Schulz F."/>
            <person name="Roux S."/>
            <person name="Paez-Espino D."/>
            <person name="Jungbluth S."/>
            <person name="Walsh D.A."/>
            <person name="Denef V.J."/>
            <person name="McMahon K.D."/>
            <person name="Konstantinidis K.T."/>
            <person name="Eloe-Fadrosh E.A."/>
            <person name="Kyrpides N.C."/>
            <person name="Woyke T."/>
        </authorList>
    </citation>
    <scope>NUCLEOTIDE SEQUENCE</scope>
    <source>
        <strain evidence="1">GVMAG-S-1035375-24</strain>
    </source>
</reference>
<organism evidence="1">
    <name type="scientific">viral metagenome</name>
    <dbReference type="NCBI Taxonomy" id="1070528"/>
    <lineage>
        <taxon>unclassified sequences</taxon>
        <taxon>metagenomes</taxon>
        <taxon>organismal metagenomes</taxon>
    </lineage>
</organism>
<protein>
    <recommendedName>
        <fullName evidence="2">FeoB-associated Cys-rich membrane protein</fullName>
    </recommendedName>
</protein>